<accession>A0AAU9W7K4</accession>
<evidence type="ECO:0000313" key="2">
    <source>
        <dbReference type="Proteomes" id="UP001159428"/>
    </source>
</evidence>
<evidence type="ECO:0000313" key="1">
    <source>
        <dbReference type="EMBL" id="CAH3044729.1"/>
    </source>
</evidence>
<name>A0AAU9W7K4_9CNID</name>
<comment type="caution">
    <text evidence="1">The sequence shown here is derived from an EMBL/GenBank/DDBJ whole genome shotgun (WGS) entry which is preliminary data.</text>
</comment>
<proteinExistence type="predicted"/>
<gene>
    <name evidence="1" type="ORF">PMEA_00031355</name>
</gene>
<reference evidence="1 2" key="1">
    <citation type="submission" date="2022-05" db="EMBL/GenBank/DDBJ databases">
        <authorList>
            <consortium name="Genoscope - CEA"/>
            <person name="William W."/>
        </authorList>
    </citation>
    <scope>NUCLEOTIDE SEQUENCE [LARGE SCALE GENOMIC DNA]</scope>
</reference>
<dbReference type="EMBL" id="CALNXJ010000007">
    <property type="protein sequence ID" value="CAH3044729.1"/>
    <property type="molecule type" value="Genomic_DNA"/>
</dbReference>
<organism evidence="1 2">
    <name type="scientific">Pocillopora meandrina</name>
    <dbReference type="NCBI Taxonomy" id="46732"/>
    <lineage>
        <taxon>Eukaryota</taxon>
        <taxon>Metazoa</taxon>
        <taxon>Cnidaria</taxon>
        <taxon>Anthozoa</taxon>
        <taxon>Hexacorallia</taxon>
        <taxon>Scleractinia</taxon>
        <taxon>Astrocoeniina</taxon>
        <taxon>Pocilloporidae</taxon>
        <taxon>Pocillopora</taxon>
    </lineage>
</organism>
<dbReference type="Proteomes" id="UP001159428">
    <property type="component" value="Unassembled WGS sequence"/>
</dbReference>
<protein>
    <submittedName>
        <fullName evidence="1">Uncharacterized protein</fullName>
    </submittedName>
</protein>
<sequence length="178" mass="20265">MRQFPLDNGATSKEINNPFNGKVPQRVILGILETTAFNGEYDKDPFAFQKVDIEYIKQIVNGEEYPYEMMELNTGNGQKDMVGYHRFLDATGCLFRSEGNMVRFRIWGHGKNCTLFAFSKMANERHDDPILLPRNEALINIHLKFAVQGSQKTIIIYAEYEGLMEVDGIKGATMVDVC</sequence>
<dbReference type="AlphaFoldDB" id="A0AAU9W7K4"/>
<keyword evidence="2" id="KW-1185">Reference proteome</keyword>